<keyword evidence="4" id="KW-0833">Ubl conjugation pathway</keyword>
<keyword evidence="5" id="KW-0539">Nucleus</keyword>
<evidence type="ECO:0000256" key="4">
    <source>
        <dbReference type="ARBA" id="ARBA00022786"/>
    </source>
</evidence>
<dbReference type="InterPro" id="IPR000011">
    <property type="entry name" value="UBQ/SUMO-activ_enz_E1-like"/>
</dbReference>
<gene>
    <name evidence="8" type="ORF">VTL71DRAFT_8666</name>
</gene>
<comment type="similarity">
    <text evidence="3">Belongs to the ubiquitin-activating E1 family.</text>
</comment>
<evidence type="ECO:0000313" key="8">
    <source>
        <dbReference type="EMBL" id="KAL2074887.1"/>
    </source>
</evidence>
<dbReference type="Pfam" id="PF00899">
    <property type="entry name" value="ThiF"/>
    <property type="match status" value="1"/>
</dbReference>
<protein>
    <recommendedName>
        <fullName evidence="6">Ubiquitin-like 1-activating enzyme E1A</fullName>
    </recommendedName>
</protein>
<sequence length="423" mass="46252">MEGINGQQVFPIQGLPILGDAPAPAPALLAETSQVPVPTGISADEIALYDRQIRLWGVQAQEKIRNANILLISMKALANEIAKNLVLAGIHSLTIVDHELITANDLGSQFFISESDVGTNRAEAAAPQIRRLNPRVSVIVDQTDIRLRGPDYFGAFDIVIATDLHPDSLNIINTATRINHKPFYAAGVHGFYGFIFSDLIQHDYVVEREKSNRATAIGQETRTRSIVDVKVKKESGKNVEMVTKRELYSTWFLASDAATLPAEFLKSRRRLKAVTPILSCLRALWEFRQFNEGRIPSTTEDLKMFTMLATQKHKALGLPDETLKSDVLRKFLQNMGSEIAPVTAVLGGQLAQDVINVLGARQQPIQNMVIFDGDSMEAPSYALHPEGLLGEALLPISVGAGNGVMMDGILPINGDFQPGAIQV</sequence>
<dbReference type="PANTHER" id="PTHR10953">
    <property type="entry name" value="UBIQUITIN-ACTIVATING ENZYME E1"/>
    <property type="match status" value="1"/>
</dbReference>
<dbReference type="InterPro" id="IPR000594">
    <property type="entry name" value="ThiF_NAD_FAD-bd"/>
</dbReference>
<name>A0ABR4CYE4_9HELO</name>
<evidence type="ECO:0000256" key="3">
    <source>
        <dbReference type="ARBA" id="ARBA00005673"/>
    </source>
</evidence>
<evidence type="ECO:0000256" key="2">
    <source>
        <dbReference type="ARBA" id="ARBA00004718"/>
    </source>
</evidence>
<reference evidence="8 9" key="1">
    <citation type="journal article" date="2024" name="Commun. Biol.">
        <title>Comparative genomic analysis of thermophilic fungi reveals convergent evolutionary adaptations and gene losses.</title>
        <authorList>
            <person name="Steindorff A.S."/>
            <person name="Aguilar-Pontes M.V."/>
            <person name="Robinson A.J."/>
            <person name="Andreopoulos B."/>
            <person name="LaButti K."/>
            <person name="Kuo A."/>
            <person name="Mondo S."/>
            <person name="Riley R."/>
            <person name="Otillar R."/>
            <person name="Haridas S."/>
            <person name="Lipzen A."/>
            <person name="Grimwood J."/>
            <person name="Schmutz J."/>
            <person name="Clum A."/>
            <person name="Reid I.D."/>
            <person name="Moisan M.C."/>
            <person name="Butler G."/>
            <person name="Nguyen T.T.M."/>
            <person name="Dewar K."/>
            <person name="Conant G."/>
            <person name="Drula E."/>
            <person name="Henrissat B."/>
            <person name="Hansel C."/>
            <person name="Singer S."/>
            <person name="Hutchinson M.I."/>
            <person name="de Vries R.P."/>
            <person name="Natvig D.O."/>
            <person name="Powell A.J."/>
            <person name="Tsang A."/>
            <person name="Grigoriev I.V."/>
        </authorList>
    </citation>
    <scope>NUCLEOTIDE SEQUENCE [LARGE SCALE GENOMIC DNA]</scope>
    <source>
        <strain evidence="8 9">CBS 494.80</strain>
    </source>
</reference>
<evidence type="ECO:0000256" key="6">
    <source>
        <dbReference type="ARBA" id="ARBA00044354"/>
    </source>
</evidence>
<dbReference type="CDD" id="cd01492">
    <property type="entry name" value="Aos1_SUMO"/>
    <property type="match status" value="1"/>
</dbReference>
<proteinExistence type="inferred from homology"/>
<dbReference type="InterPro" id="IPR035985">
    <property type="entry name" value="Ubiquitin-activating_enz"/>
</dbReference>
<dbReference type="SUPFAM" id="SSF69572">
    <property type="entry name" value="Activating enzymes of the ubiquitin-like proteins"/>
    <property type="match status" value="1"/>
</dbReference>
<keyword evidence="9" id="KW-1185">Reference proteome</keyword>
<organism evidence="8 9">
    <name type="scientific">Oculimacula yallundae</name>
    <dbReference type="NCBI Taxonomy" id="86028"/>
    <lineage>
        <taxon>Eukaryota</taxon>
        <taxon>Fungi</taxon>
        <taxon>Dikarya</taxon>
        <taxon>Ascomycota</taxon>
        <taxon>Pezizomycotina</taxon>
        <taxon>Leotiomycetes</taxon>
        <taxon>Helotiales</taxon>
        <taxon>Ploettnerulaceae</taxon>
        <taxon>Oculimacula</taxon>
    </lineage>
</organism>
<dbReference type="Gene3D" id="3.40.50.720">
    <property type="entry name" value="NAD(P)-binding Rossmann-like Domain"/>
    <property type="match status" value="1"/>
</dbReference>
<accession>A0ABR4CYE4</accession>
<evidence type="ECO:0000256" key="1">
    <source>
        <dbReference type="ARBA" id="ARBA00004123"/>
    </source>
</evidence>
<evidence type="ECO:0000259" key="7">
    <source>
        <dbReference type="Pfam" id="PF00899"/>
    </source>
</evidence>
<dbReference type="PRINTS" id="PR01849">
    <property type="entry name" value="UBIQUITINACT"/>
</dbReference>
<dbReference type="EMBL" id="JAZHXI010000002">
    <property type="protein sequence ID" value="KAL2074887.1"/>
    <property type="molecule type" value="Genomic_DNA"/>
</dbReference>
<dbReference type="InterPro" id="IPR045886">
    <property type="entry name" value="ThiF/MoeB/HesA"/>
</dbReference>
<comment type="pathway">
    <text evidence="2">Protein modification; protein sumoylation.</text>
</comment>
<feature type="domain" description="THIF-type NAD/FAD binding fold" evidence="7">
    <location>
        <begin position="49"/>
        <end position="379"/>
    </location>
</feature>
<comment type="subcellular location">
    <subcellularLocation>
        <location evidence="1">Nucleus</location>
    </subcellularLocation>
</comment>
<dbReference type="PANTHER" id="PTHR10953:SF162">
    <property type="entry name" value="SUMO-ACTIVATING ENZYME SUBUNIT 1"/>
    <property type="match status" value="1"/>
</dbReference>
<dbReference type="Proteomes" id="UP001595075">
    <property type="component" value="Unassembled WGS sequence"/>
</dbReference>
<evidence type="ECO:0000256" key="5">
    <source>
        <dbReference type="ARBA" id="ARBA00023242"/>
    </source>
</evidence>
<evidence type="ECO:0000313" key="9">
    <source>
        <dbReference type="Proteomes" id="UP001595075"/>
    </source>
</evidence>
<comment type="caution">
    <text evidence="8">The sequence shown here is derived from an EMBL/GenBank/DDBJ whole genome shotgun (WGS) entry which is preliminary data.</text>
</comment>